<proteinExistence type="predicted"/>
<sequence length="769" mass="89540">MEAKAHLSYVEEKGSLKKTLKWVEEEKEYLENYEAMLNKEITDIRKTVTHMADERLIAKQQLQQFATKDIKKLTVAQSTPYFGRIDFQEERRNEIEKIYIGKHGLHDRQKEVPVVVDWRAPISDIYYSGHSEDVSYRAPYGEINGKMYLKRRYEIRDGQLREIFDEKRSEDRIEDSLKGKGEFLIEALNKSNQGRLKEIVATIQDQQNKVIRSDMIRPLVVQGVAGSGKTTIALHRMAYLMYNNRRNIADANYMVIAPNRLFLNYISEILPDLGVDEVVQTTFEDWALKLIKKKIKITQSIDQLNILMDSQNEERRVVANLAKMKGSILLKKVIDNNLKMLGKNLLPKEDLSMEEVSVLEYEKLQEIFMTSNLHLSFNERIAKLKEYLKIRLKNEIHSIEEKIDSIYKKKIDDLKNGVGDIDLIRPQIIQLYEERDEKVKQIKKNISSSVNGYINKIEKLDIFNFYISVFEDEELSLAFKTRMTPELFNEIVNKCKSELNNKIYSNEDLAPLAYIHIKLFGLENKNKYTHIVVDEAQDFDEFKISILREISLNDSFTFVGDLSQGIYSYKGINSWSNVMKKVFQERSYDYHILTTSYRSTVEIVNLANEIIKKCDNLEKILAEPIFRHGDKPGLSRCINEEEMVDKVVKKVEMLKNESHSSIAIICKDLKSTEGVYEKIKGKLPEVYLLTDKTTDFKEGVLLIPSYLSKGLEFDGVILWNVNEEKYNLNPIDIKLLYIAITRGLHKVDIFYENKPSRILEGLEEFVSLL</sequence>
<gene>
    <name evidence="7" type="ORF">KQI88_02115</name>
</gene>
<evidence type="ECO:0000313" key="7">
    <source>
        <dbReference type="EMBL" id="MBU5675212.1"/>
    </source>
</evidence>
<dbReference type="PANTHER" id="PTHR11070:SF17">
    <property type="entry name" value="DNA HELICASE IV"/>
    <property type="match status" value="1"/>
</dbReference>
<dbReference type="Pfam" id="PF00580">
    <property type="entry name" value="UvrD-helicase"/>
    <property type="match status" value="1"/>
</dbReference>
<dbReference type="PANTHER" id="PTHR11070">
    <property type="entry name" value="UVRD / RECB / PCRA DNA HELICASE FAMILY MEMBER"/>
    <property type="match status" value="1"/>
</dbReference>
<feature type="binding site" evidence="5">
    <location>
        <begin position="223"/>
        <end position="230"/>
    </location>
    <ligand>
        <name>ATP</name>
        <dbReference type="ChEBI" id="CHEBI:30616"/>
    </ligand>
</feature>
<organism evidence="7 8">
    <name type="scientific">Alkaliphilus flagellatus</name>
    <dbReference type="NCBI Taxonomy" id="2841507"/>
    <lineage>
        <taxon>Bacteria</taxon>
        <taxon>Bacillati</taxon>
        <taxon>Bacillota</taxon>
        <taxon>Clostridia</taxon>
        <taxon>Peptostreptococcales</taxon>
        <taxon>Natronincolaceae</taxon>
        <taxon>Alkaliphilus</taxon>
    </lineage>
</organism>
<evidence type="ECO:0000256" key="1">
    <source>
        <dbReference type="ARBA" id="ARBA00022741"/>
    </source>
</evidence>
<dbReference type="PROSITE" id="PS51198">
    <property type="entry name" value="UVRD_HELICASE_ATP_BIND"/>
    <property type="match status" value="1"/>
</dbReference>
<dbReference type="Proteomes" id="UP000779508">
    <property type="component" value="Unassembled WGS sequence"/>
</dbReference>
<keyword evidence="3 5" id="KW-0347">Helicase</keyword>
<feature type="domain" description="UvrD-like helicase ATP-binding" evidence="6">
    <location>
        <begin position="202"/>
        <end position="600"/>
    </location>
</feature>
<keyword evidence="8" id="KW-1185">Reference proteome</keyword>
<keyword evidence="4 5" id="KW-0067">ATP-binding</keyword>
<keyword evidence="2 5" id="KW-0378">Hydrolase</keyword>
<accession>A0ABS6G0I1</accession>
<dbReference type="EMBL" id="JAHLQK010000001">
    <property type="protein sequence ID" value="MBU5675212.1"/>
    <property type="molecule type" value="Genomic_DNA"/>
</dbReference>
<dbReference type="InterPro" id="IPR014016">
    <property type="entry name" value="UvrD-like_ATP-bd"/>
</dbReference>
<name>A0ABS6G0I1_9FIRM</name>
<evidence type="ECO:0000256" key="2">
    <source>
        <dbReference type="ARBA" id="ARBA00022801"/>
    </source>
</evidence>
<evidence type="ECO:0000259" key="6">
    <source>
        <dbReference type="PROSITE" id="PS51198"/>
    </source>
</evidence>
<reference evidence="7 8" key="1">
    <citation type="submission" date="2021-06" db="EMBL/GenBank/DDBJ databases">
        <authorList>
            <person name="Sun Q."/>
            <person name="Li D."/>
        </authorList>
    </citation>
    <scope>NUCLEOTIDE SEQUENCE [LARGE SCALE GENOMIC DNA]</scope>
    <source>
        <strain evidence="7 8">MSJ-5</strain>
    </source>
</reference>
<evidence type="ECO:0000256" key="5">
    <source>
        <dbReference type="PROSITE-ProRule" id="PRU00560"/>
    </source>
</evidence>
<keyword evidence="1 5" id="KW-0547">Nucleotide-binding</keyword>
<evidence type="ECO:0000313" key="8">
    <source>
        <dbReference type="Proteomes" id="UP000779508"/>
    </source>
</evidence>
<dbReference type="InterPro" id="IPR000212">
    <property type="entry name" value="DNA_helicase_UvrD/REP"/>
</dbReference>
<dbReference type="NCBIfam" id="NF041464">
    <property type="entry name" value="HelD_BACSU"/>
    <property type="match status" value="1"/>
</dbReference>
<dbReference type="RefSeq" id="WP_216414708.1">
    <property type="nucleotide sequence ID" value="NZ_JAHLQK010000001.1"/>
</dbReference>
<dbReference type="InterPro" id="IPR048228">
    <property type="entry name" value="HelD_bacillota"/>
</dbReference>
<evidence type="ECO:0000256" key="3">
    <source>
        <dbReference type="ARBA" id="ARBA00022806"/>
    </source>
</evidence>
<evidence type="ECO:0000256" key="4">
    <source>
        <dbReference type="ARBA" id="ARBA00022840"/>
    </source>
</evidence>
<protein>
    <submittedName>
        <fullName evidence="7">AAA family ATPase</fullName>
    </submittedName>
</protein>
<comment type="caution">
    <text evidence="7">The sequence shown here is derived from an EMBL/GenBank/DDBJ whole genome shotgun (WGS) entry which is preliminary data.</text>
</comment>